<keyword evidence="2" id="KW-1185">Reference proteome</keyword>
<comment type="caution">
    <text evidence="1">The sequence shown here is derived from an EMBL/GenBank/DDBJ whole genome shotgun (WGS) entry which is preliminary data.</text>
</comment>
<evidence type="ECO:0000313" key="2">
    <source>
        <dbReference type="Proteomes" id="UP001597187"/>
    </source>
</evidence>
<dbReference type="PANTHER" id="PTHR34817:SF2">
    <property type="entry name" value="NUCLEOTIDYLTRANSFERASE"/>
    <property type="match status" value="1"/>
</dbReference>
<dbReference type="Proteomes" id="UP001597187">
    <property type="component" value="Unassembled WGS sequence"/>
</dbReference>
<proteinExistence type="predicted"/>
<gene>
    <name evidence="1" type="ORF">ACFSBT_19180</name>
</gene>
<reference evidence="1 2" key="1">
    <citation type="journal article" date="2019" name="Int. J. Syst. Evol. Microbiol.">
        <title>The Global Catalogue of Microorganisms (GCM) 10K type strain sequencing project: providing services to taxonomists for standard genome sequencing and annotation.</title>
        <authorList>
            <consortium name="The Broad Institute Genomics Platform"/>
            <consortium name="The Broad Institute Genome Sequencing Center for Infectious Disease"/>
            <person name="Wu L."/>
            <person name="Ma J."/>
        </authorList>
    </citation>
    <scope>NUCLEOTIDE SEQUENCE [LARGE SCALE GENOMIC DNA]</scope>
    <source>
        <strain evidence="1 2">CGMCC 1.12563</strain>
    </source>
</reference>
<dbReference type="AlphaFoldDB" id="A0ABD6AZT1"/>
<name>A0ABD6AZT1_9EURY</name>
<protein>
    <submittedName>
        <fullName evidence="1">DNA polymerase beta superfamily protein</fullName>
    </submittedName>
</protein>
<dbReference type="EMBL" id="JBHUDC010000008">
    <property type="protein sequence ID" value="MFD1515408.1"/>
    <property type="molecule type" value="Genomic_DNA"/>
</dbReference>
<evidence type="ECO:0000313" key="1">
    <source>
        <dbReference type="EMBL" id="MFD1515408.1"/>
    </source>
</evidence>
<accession>A0ABD6AZT1</accession>
<sequence>MTAAGPPELDDLLDDVAADHELTVLAARDVGSRAWNLASESSDYDVGFLFRQEPMDYVTLDGTVSTVHDERGEVEVRGWNVTRFAELLVDSNPTTLEFLHSPLRYREHDALAALEADVADQFRPIGVYHHYRSLAARQYHKYLQRRLLVHGDPEYEIVDETDEEWVVEPLGGERGDDVEVTRLPKDDERYATGAVDRTVKRNLYVIRGVLSAEYVRDTHEFPTLDFPAFVKQEQTRLGDDYDAVRDLVARKRAGEGDAVVGDVFGRERVVLSADIDPEVHGVRGITKERANAFVRETFDA</sequence>
<dbReference type="InterPro" id="IPR018775">
    <property type="entry name" value="RlaP"/>
</dbReference>
<dbReference type="PANTHER" id="PTHR34817">
    <property type="entry name" value="NUCLEOTIDYLTRANSFERASE"/>
    <property type="match status" value="1"/>
</dbReference>
<dbReference type="RefSeq" id="WP_250875327.1">
    <property type="nucleotide sequence ID" value="NZ_JALXFV010000008.1"/>
</dbReference>
<organism evidence="1 2">
    <name type="scientific">Halomarina rubra</name>
    <dbReference type="NCBI Taxonomy" id="2071873"/>
    <lineage>
        <taxon>Archaea</taxon>
        <taxon>Methanobacteriati</taxon>
        <taxon>Methanobacteriota</taxon>
        <taxon>Stenosarchaea group</taxon>
        <taxon>Halobacteria</taxon>
        <taxon>Halobacteriales</taxon>
        <taxon>Natronomonadaceae</taxon>
        <taxon>Halomarina</taxon>
    </lineage>
</organism>
<dbReference type="Pfam" id="PF10127">
    <property type="entry name" value="RlaP"/>
    <property type="match status" value="1"/>
</dbReference>